<name>A0A915JHR4_ROMCU</name>
<protein>
    <submittedName>
        <fullName evidence="2">Uncharacterized protein</fullName>
    </submittedName>
</protein>
<evidence type="ECO:0000313" key="1">
    <source>
        <dbReference type="Proteomes" id="UP000887565"/>
    </source>
</evidence>
<dbReference type="WBParaSite" id="nRc.2.0.1.t25653-RA">
    <property type="protein sequence ID" value="nRc.2.0.1.t25653-RA"/>
    <property type="gene ID" value="nRc.2.0.1.g25653"/>
</dbReference>
<keyword evidence="1" id="KW-1185">Reference proteome</keyword>
<dbReference type="Proteomes" id="UP000887565">
    <property type="component" value="Unplaced"/>
</dbReference>
<organism evidence="1 2">
    <name type="scientific">Romanomermis culicivorax</name>
    <name type="common">Nematode worm</name>
    <dbReference type="NCBI Taxonomy" id="13658"/>
    <lineage>
        <taxon>Eukaryota</taxon>
        <taxon>Metazoa</taxon>
        <taxon>Ecdysozoa</taxon>
        <taxon>Nematoda</taxon>
        <taxon>Enoplea</taxon>
        <taxon>Dorylaimia</taxon>
        <taxon>Mermithida</taxon>
        <taxon>Mermithoidea</taxon>
        <taxon>Mermithidae</taxon>
        <taxon>Romanomermis</taxon>
    </lineage>
</organism>
<accession>A0A915JHR4</accession>
<dbReference type="AlphaFoldDB" id="A0A915JHR4"/>
<evidence type="ECO:0000313" key="2">
    <source>
        <dbReference type="WBParaSite" id="nRc.2.0.1.t25653-RA"/>
    </source>
</evidence>
<proteinExistence type="predicted"/>
<reference evidence="2" key="1">
    <citation type="submission" date="2022-11" db="UniProtKB">
        <authorList>
            <consortium name="WormBaseParasite"/>
        </authorList>
    </citation>
    <scope>IDENTIFICATION</scope>
</reference>
<sequence length="169" mass="19631">MIAPCRARICEINRNRLKKIQKHDRRVIFHVFIDRFATHVMKKRALTGRDGQIGHCEGLEIMIRHSSLIRCLDTMHVRRAFQEDSRLSYDFEILDIRMWFDNDLSTWHCGSIENLIKKNDPERVSKATFRGSMSPGSNLYFGRCAFTGLAGDFLPQNFTDSPRPRGTVT</sequence>